<reference evidence="2" key="1">
    <citation type="submission" date="2022-11" db="EMBL/GenBank/DDBJ databases">
        <title>Chromosomal genome sequence assembly and mating type (MAT) locus characterization of the leprose asexual lichenized fungus Lepraria neglecta (Nyl.) Erichsen.</title>
        <authorList>
            <person name="Allen J.L."/>
            <person name="Pfeffer B."/>
        </authorList>
    </citation>
    <scope>NUCLEOTIDE SEQUENCE</scope>
    <source>
        <strain evidence="2">Allen 5258</strain>
    </source>
</reference>
<feature type="compositionally biased region" description="Basic and acidic residues" evidence="1">
    <location>
        <begin position="454"/>
        <end position="463"/>
    </location>
</feature>
<feature type="region of interest" description="Disordered" evidence="1">
    <location>
        <begin position="229"/>
        <end position="583"/>
    </location>
</feature>
<evidence type="ECO:0000313" key="2">
    <source>
        <dbReference type="EMBL" id="KAK3169760.1"/>
    </source>
</evidence>
<evidence type="ECO:0000256" key="1">
    <source>
        <dbReference type="SAM" id="MobiDB-lite"/>
    </source>
</evidence>
<feature type="compositionally biased region" description="Polar residues" evidence="1">
    <location>
        <begin position="482"/>
        <end position="497"/>
    </location>
</feature>
<feature type="compositionally biased region" description="Polar residues" evidence="1">
    <location>
        <begin position="557"/>
        <end position="566"/>
    </location>
</feature>
<protein>
    <submittedName>
        <fullName evidence="2">Uncharacterized protein</fullName>
    </submittedName>
</protein>
<organism evidence="2 3">
    <name type="scientific">Lepraria neglecta</name>
    <dbReference type="NCBI Taxonomy" id="209136"/>
    <lineage>
        <taxon>Eukaryota</taxon>
        <taxon>Fungi</taxon>
        <taxon>Dikarya</taxon>
        <taxon>Ascomycota</taxon>
        <taxon>Pezizomycotina</taxon>
        <taxon>Lecanoromycetes</taxon>
        <taxon>OSLEUM clade</taxon>
        <taxon>Lecanoromycetidae</taxon>
        <taxon>Lecanorales</taxon>
        <taxon>Lecanorineae</taxon>
        <taxon>Stereocaulaceae</taxon>
        <taxon>Lepraria</taxon>
    </lineage>
</organism>
<accession>A0AAD9Z1A5</accession>
<evidence type="ECO:0000313" key="3">
    <source>
        <dbReference type="Proteomes" id="UP001276659"/>
    </source>
</evidence>
<feature type="compositionally biased region" description="Basic and acidic residues" evidence="1">
    <location>
        <begin position="368"/>
        <end position="379"/>
    </location>
</feature>
<feature type="compositionally biased region" description="Polar residues" evidence="1">
    <location>
        <begin position="297"/>
        <end position="315"/>
    </location>
</feature>
<feature type="compositionally biased region" description="Basic and acidic residues" evidence="1">
    <location>
        <begin position="734"/>
        <end position="749"/>
    </location>
</feature>
<feature type="region of interest" description="Disordered" evidence="1">
    <location>
        <begin position="1"/>
        <end position="137"/>
    </location>
</feature>
<dbReference type="EMBL" id="JASNWA010000009">
    <property type="protein sequence ID" value="KAK3169760.1"/>
    <property type="molecule type" value="Genomic_DNA"/>
</dbReference>
<feature type="compositionally biased region" description="Basic and acidic residues" evidence="1">
    <location>
        <begin position="250"/>
        <end position="266"/>
    </location>
</feature>
<dbReference type="Proteomes" id="UP001276659">
    <property type="component" value="Unassembled WGS sequence"/>
</dbReference>
<feature type="region of interest" description="Disordered" evidence="1">
    <location>
        <begin position="637"/>
        <end position="756"/>
    </location>
</feature>
<gene>
    <name evidence="2" type="ORF">OEA41_009144</name>
</gene>
<feature type="compositionally biased region" description="Polar residues" evidence="1">
    <location>
        <begin position="13"/>
        <end position="32"/>
    </location>
</feature>
<feature type="compositionally biased region" description="Basic and acidic residues" evidence="1">
    <location>
        <begin position="386"/>
        <end position="402"/>
    </location>
</feature>
<feature type="compositionally biased region" description="Polar residues" evidence="1">
    <location>
        <begin position="231"/>
        <end position="243"/>
    </location>
</feature>
<proteinExistence type="predicted"/>
<keyword evidence="3" id="KW-1185">Reference proteome</keyword>
<name>A0AAD9Z1A5_9LECA</name>
<sequence length="756" mass="82891">MKGVGSSIMAQDGLQQTQIAPSSSCSQPSKPWNNPLKRPHHHEPSSLFEHTGDDDYLRGADNGKALHAPKRSRGPEWPLKNTDEAAEVSLDKQSEENAAGNGDERSSVASIRPSKFLEGSMNDKVSQKPPGIYIGDDEAMERYAKSQENDRDEMEVTYDAGVEPNKHSGMFRFGKAIASAFNAVNIWQGVNGIWREKEKEKRSQANAEKNILVERQAKAAEAYAELKRSGYKSTQVGPIQRHSQVIPAIKPEDSENTQRDSFRDSGVDVDGFRSAPDRKNSDQMAATNDTLKVPQTKGANNRSVSPLSEASSGRKSSMHFRRPSLQDLKKVKSQLRLSSAKNQAEPPIPVPSPDTEDAASSTLPASGLRKEPSKRDMAKQYKLSKKVSDLENKLETARRELEQSMSTAPPVPELPARTGRKPFKPGALASLPSERNMAPGNLEAGGAPTQKAEMPGKDAKELEENGPPVPQHTSRLEKENLRPTSKYSISTRRSSAHFSVDDKMNQLSTKPDDVVIVEPAKSSTSNRRAGRPRKAPGNENTASFNSADIEKPKLNVPSKTPQNSPLRGTEIPPLPAKPKAFDPMEVDQAKIIAMRSGRNSKAAFASLPEDIHNLWRAYPRAAEDQLSEYIRGQPGFNKITDPTSVLHPLGSTSSFLGPPVSASPMRTRSKRSSKRGISPPPPSIASAKKPRTENDANWTAMEGVESPVLGESKGQPLNSKAPKKKYGQSIEASKFYKDKPLPDIQKEDYDWPEDVF</sequence>
<dbReference type="AlphaFoldDB" id="A0AAD9Z1A5"/>
<comment type="caution">
    <text evidence="2">The sequence shown here is derived from an EMBL/GenBank/DDBJ whole genome shotgun (WGS) entry which is preliminary data.</text>
</comment>